<organism evidence="1 2">
    <name type="scientific">Prolemur simus</name>
    <name type="common">Greater bamboo lemur</name>
    <name type="synonym">Hapalemur simus</name>
    <dbReference type="NCBI Taxonomy" id="1328070"/>
    <lineage>
        <taxon>Eukaryota</taxon>
        <taxon>Metazoa</taxon>
        <taxon>Chordata</taxon>
        <taxon>Craniata</taxon>
        <taxon>Vertebrata</taxon>
        <taxon>Euteleostomi</taxon>
        <taxon>Mammalia</taxon>
        <taxon>Eutheria</taxon>
        <taxon>Euarchontoglires</taxon>
        <taxon>Primates</taxon>
        <taxon>Strepsirrhini</taxon>
        <taxon>Lemuriformes</taxon>
        <taxon>Lemuridae</taxon>
        <taxon>Prolemur</taxon>
    </lineage>
</organism>
<evidence type="ECO:0000313" key="2">
    <source>
        <dbReference type="Proteomes" id="UP000694414"/>
    </source>
</evidence>
<accession>A0A8C8YQX4</accession>
<name>A0A8C8YQX4_PROSS</name>
<dbReference type="PANTHER" id="PTHR46254">
    <property type="entry name" value="PROTEIN GVQW1-RELATED"/>
    <property type="match status" value="1"/>
</dbReference>
<protein>
    <submittedName>
        <fullName evidence="1">Uncharacterized protein</fullName>
    </submittedName>
</protein>
<reference evidence="1" key="1">
    <citation type="submission" date="2025-08" db="UniProtKB">
        <authorList>
            <consortium name="Ensembl"/>
        </authorList>
    </citation>
    <scope>IDENTIFICATION</scope>
</reference>
<evidence type="ECO:0000313" key="1">
    <source>
        <dbReference type="Ensembl" id="ENSPSMP00000006331.1"/>
    </source>
</evidence>
<dbReference type="Proteomes" id="UP000694414">
    <property type="component" value="Unplaced"/>
</dbReference>
<sequence>PSLRTMTIFVGPSQSKILPLLDQKPADASSTKGKGSVFQQCGPLLQGQSSREPRSVECSSTVTRIIPFLPPLPHQSFAEVLSFSTFFFFFETGLRSVTQAGVQWHHHSSLQPQTPGLRQSFCLSQVVGTTGTHYHAQLIFGFVCLVETGSHSCSGWS</sequence>
<keyword evidence="2" id="KW-1185">Reference proteome</keyword>
<dbReference type="Ensembl" id="ENSPSMT00000007481.1">
    <property type="protein sequence ID" value="ENSPSMP00000006331.1"/>
    <property type="gene ID" value="ENSPSMG00000004779.1"/>
</dbReference>
<reference evidence="1" key="2">
    <citation type="submission" date="2025-09" db="UniProtKB">
        <authorList>
            <consortium name="Ensembl"/>
        </authorList>
    </citation>
    <scope>IDENTIFICATION</scope>
</reference>
<dbReference type="AlphaFoldDB" id="A0A8C8YQX4"/>
<proteinExistence type="predicted"/>